<dbReference type="EMBL" id="JBJQND010000009">
    <property type="protein sequence ID" value="KAL3865571.1"/>
    <property type="molecule type" value="Genomic_DNA"/>
</dbReference>
<accession>A0ABD3VVB9</accession>
<organism evidence="2 4">
    <name type="scientific">Sinanodonta woodiana</name>
    <name type="common">Chinese pond mussel</name>
    <name type="synonym">Anodonta woodiana</name>
    <dbReference type="NCBI Taxonomy" id="1069815"/>
    <lineage>
        <taxon>Eukaryota</taxon>
        <taxon>Metazoa</taxon>
        <taxon>Spiralia</taxon>
        <taxon>Lophotrochozoa</taxon>
        <taxon>Mollusca</taxon>
        <taxon>Bivalvia</taxon>
        <taxon>Autobranchia</taxon>
        <taxon>Heteroconchia</taxon>
        <taxon>Palaeoheterodonta</taxon>
        <taxon>Unionida</taxon>
        <taxon>Unionoidea</taxon>
        <taxon>Unionidae</taxon>
        <taxon>Unioninae</taxon>
        <taxon>Sinanodonta</taxon>
    </lineage>
</organism>
<evidence type="ECO:0000313" key="3">
    <source>
        <dbReference type="EMBL" id="KAL3865571.1"/>
    </source>
</evidence>
<proteinExistence type="predicted"/>
<keyword evidence="1" id="KW-0732">Signal</keyword>
<comment type="caution">
    <text evidence="2">The sequence shown here is derived from an EMBL/GenBank/DDBJ whole genome shotgun (WGS) entry which is preliminary data.</text>
</comment>
<evidence type="ECO:0000313" key="2">
    <source>
        <dbReference type="EMBL" id="KAL3865551.1"/>
    </source>
</evidence>
<feature type="signal peptide" evidence="1">
    <location>
        <begin position="1"/>
        <end position="24"/>
    </location>
</feature>
<feature type="chain" id="PRO_5044725151" evidence="1">
    <location>
        <begin position="25"/>
        <end position="105"/>
    </location>
</feature>
<protein>
    <submittedName>
        <fullName evidence="2">Uncharacterized protein</fullName>
    </submittedName>
</protein>
<dbReference type="AlphaFoldDB" id="A0ABD3VVB9"/>
<sequence>MIKSLTASFLYMTILMMANQHVEAFCLRDELKTDLTTAGDQKYYCEYNDGVHVFRMSPGTQQITADCLRCSCDMDGLQCCLVEMLGWLSFQPNVKRFPSAAIPST</sequence>
<evidence type="ECO:0000313" key="4">
    <source>
        <dbReference type="Proteomes" id="UP001634394"/>
    </source>
</evidence>
<dbReference type="Proteomes" id="UP001634394">
    <property type="component" value="Unassembled WGS sequence"/>
</dbReference>
<evidence type="ECO:0000256" key="1">
    <source>
        <dbReference type="SAM" id="SignalP"/>
    </source>
</evidence>
<dbReference type="EMBL" id="JBJQND010000009">
    <property type="protein sequence ID" value="KAL3865551.1"/>
    <property type="molecule type" value="Genomic_DNA"/>
</dbReference>
<reference evidence="2 4" key="1">
    <citation type="submission" date="2024-11" db="EMBL/GenBank/DDBJ databases">
        <title>Chromosome-level genome assembly of the freshwater bivalve Anodonta woodiana.</title>
        <authorList>
            <person name="Chen X."/>
        </authorList>
    </citation>
    <scope>NUCLEOTIDE SEQUENCE [LARGE SCALE GENOMIC DNA]</scope>
    <source>
        <strain evidence="2">MN2024</strain>
        <tissue evidence="2">Gills</tissue>
    </source>
</reference>
<gene>
    <name evidence="2" type="ORF">ACJMK2_042927</name>
    <name evidence="3" type="ORF">ACJMK2_042946</name>
</gene>
<keyword evidence="4" id="KW-1185">Reference proteome</keyword>
<name>A0ABD3VVB9_SINWO</name>